<feature type="compositionally biased region" description="Low complexity" evidence="1">
    <location>
        <begin position="126"/>
        <end position="139"/>
    </location>
</feature>
<evidence type="ECO:0000313" key="3">
    <source>
        <dbReference type="EMBL" id="SFV29097.1"/>
    </source>
</evidence>
<dbReference type="AlphaFoldDB" id="A0A1I7N362"/>
<accession>A0A1I7N362</accession>
<name>A0A1I7N362_9HYPH</name>
<proteinExistence type="predicted"/>
<dbReference type="STRING" id="51670.SAMN04488557_1168"/>
<sequence>MLKIATLVAALVAASAFVSEAEAAGMGTFYASSFFRNQGRQPAHEHPHCASHEHRFHAFERAREQQLEELRAERAAAAAAAKRARLAALRREQAAEAAKVAASKRAAQQTASVNTGSDAKKGDLLSTTAAPAPAKTSSTEQPVSGTKTVADAGQPEVCRKYSAAADGLIEIPCK</sequence>
<evidence type="ECO:0000256" key="1">
    <source>
        <dbReference type="SAM" id="MobiDB-lite"/>
    </source>
</evidence>
<feature type="compositionally biased region" description="Low complexity" evidence="1">
    <location>
        <begin position="99"/>
        <end position="109"/>
    </location>
</feature>
<organism evidence="3 4">
    <name type="scientific">Hyphomicrobium facile</name>
    <dbReference type="NCBI Taxonomy" id="51670"/>
    <lineage>
        <taxon>Bacteria</taxon>
        <taxon>Pseudomonadati</taxon>
        <taxon>Pseudomonadota</taxon>
        <taxon>Alphaproteobacteria</taxon>
        <taxon>Hyphomicrobiales</taxon>
        <taxon>Hyphomicrobiaceae</taxon>
        <taxon>Hyphomicrobium</taxon>
    </lineage>
</organism>
<evidence type="ECO:0000313" key="4">
    <source>
        <dbReference type="Proteomes" id="UP000199423"/>
    </source>
</evidence>
<protein>
    <submittedName>
        <fullName evidence="3">Uncharacterized protein</fullName>
    </submittedName>
</protein>
<feature type="chain" id="PRO_5011522370" evidence="2">
    <location>
        <begin position="24"/>
        <end position="174"/>
    </location>
</feature>
<feature type="region of interest" description="Disordered" evidence="1">
    <location>
        <begin position="99"/>
        <end position="154"/>
    </location>
</feature>
<evidence type="ECO:0000256" key="2">
    <source>
        <dbReference type="SAM" id="SignalP"/>
    </source>
</evidence>
<dbReference type="EMBL" id="FPCH01000001">
    <property type="protein sequence ID" value="SFV29097.1"/>
    <property type="molecule type" value="Genomic_DNA"/>
</dbReference>
<gene>
    <name evidence="3" type="ORF">SAMN04488557_1168</name>
</gene>
<dbReference type="Proteomes" id="UP000199423">
    <property type="component" value="Unassembled WGS sequence"/>
</dbReference>
<keyword evidence="2" id="KW-0732">Signal</keyword>
<feature type="signal peptide" evidence="2">
    <location>
        <begin position="1"/>
        <end position="23"/>
    </location>
</feature>
<reference evidence="4" key="1">
    <citation type="submission" date="2016-10" db="EMBL/GenBank/DDBJ databases">
        <authorList>
            <person name="Varghese N."/>
            <person name="Submissions S."/>
        </authorList>
    </citation>
    <scope>NUCLEOTIDE SEQUENCE [LARGE SCALE GENOMIC DNA]</scope>
    <source>
        <strain evidence="4">DSM 1565</strain>
    </source>
</reference>
<dbReference type="RefSeq" id="WP_092865369.1">
    <property type="nucleotide sequence ID" value="NZ_FPCH01000001.1"/>
</dbReference>
<keyword evidence="4" id="KW-1185">Reference proteome</keyword>